<dbReference type="eggNOG" id="ENOG5032W75">
    <property type="taxonomic scope" value="Bacteria"/>
</dbReference>
<dbReference type="InterPro" id="IPR021380">
    <property type="entry name" value="DUF3013"/>
</dbReference>
<dbReference type="RefSeq" id="WP_245792785.1">
    <property type="nucleotide sequence ID" value="NZ_FSRN01000001.1"/>
</dbReference>
<keyword evidence="2" id="KW-1185">Reference proteome</keyword>
<dbReference type="STRING" id="28230.SAMN05878443_1537"/>
<name>A0A1N6GZQ5_9LACT</name>
<dbReference type="Pfam" id="PF11217">
    <property type="entry name" value="DUF3013"/>
    <property type="match status" value="1"/>
</dbReference>
<evidence type="ECO:0008006" key="3">
    <source>
        <dbReference type="Google" id="ProtNLM"/>
    </source>
</evidence>
<evidence type="ECO:0000313" key="1">
    <source>
        <dbReference type="EMBL" id="SIO13010.1"/>
    </source>
</evidence>
<dbReference type="Proteomes" id="UP000184758">
    <property type="component" value="Unassembled WGS sequence"/>
</dbReference>
<sequence length="165" mass="19301">MMAQETVLDYLGEALEESDFEFDWKLEWNKKQHAIEVYFSIFAEKQEENIVIEDIEGTTAQGNIIQFEDAICLFDPKKSKIQTDNYLKAFPVDFKMGIEKGYIDAILKTLRIVVTEGQSDLLDFATDPTIEEFELNWNDTNFDGTIKTLKNINRYDEEKLPYPKY</sequence>
<evidence type="ECO:0000313" key="2">
    <source>
        <dbReference type="Proteomes" id="UP000184758"/>
    </source>
</evidence>
<organism evidence="1 2">
    <name type="scientific">Carnobacterium alterfunditum</name>
    <dbReference type="NCBI Taxonomy" id="28230"/>
    <lineage>
        <taxon>Bacteria</taxon>
        <taxon>Bacillati</taxon>
        <taxon>Bacillota</taxon>
        <taxon>Bacilli</taxon>
        <taxon>Lactobacillales</taxon>
        <taxon>Carnobacteriaceae</taxon>
        <taxon>Carnobacterium</taxon>
    </lineage>
</organism>
<proteinExistence type="predicted"/>
<gene>
    <name evidence="1" type="ORF">SAMN05878443_1537</name>
</gene>
<accession>A0A1N6GZQ5</accession>
<dbReference type="Gene3D" id="3.40.50.11250">
    <property type="entry name" value="Protein of unknown function DUF3013"/>
    <property type="match status" value="1"/>
</dbReference>
<dbReference type="EMBL" id="FSRN01000001">
    <property type="protein sequence ID" value="SIO13010.1"/>
    <property type="molecule type" value="Genomic_DNA"/>
</dbReference>
<reference evidence="2" key="1">
    <citation type="submission" date="2016-11" db="EMBL/GenBank/DDBJ databases">
        <authorList>
            <person name="Varghese N."/>
            <person name="Submissions S."/>
        </authorList>
    </citation>
    <scope>NUCLEOTIDE SEQUENCE [LARGE SCALE GENOMIC DNA]</scope>
    <source>
        <strain evidence="2">313</strain>
    </source>
</reference>
<dbReference type="AlphaFoldDB" id="A0A1N6GZQ5"/>
<protein>
    <recommendedName>
        <fullName evidence="3">DUF3013 family protein</fullName>
    </recommendedName>
</protein>